<dbReference type="PATRIC" id="fig|1423771.3.peg.1704"/>
<evidence type="ECO:0000313" key="1">
    <source>
        <dbReference type="EMBL" id="KRL26401.1"/>
    </source>
</evidence>
<reference evidence="1 2" key="1">
    <citation type="journal article" date="2015" name="Genome Announc.">
        <title>Expanding the biotechnology potential of lactobacilli through comparative genomics of 213 strains and associated genera.</title>
        <authorList>
            <person name="Sun Z."/>
            <person name="Harris H.M."/>
            <person name="McCann A."/>
            <person name="Guo C."/>
            <person name="Argimon S."/>
            <person name="Zhang W."/>
            <person name="Yang X."/>
            <person name="Jeffery I.B."/>
            <person name="Cooney J.C."/>
            <person name="Kagawa T.F."/>
            <person name="Liu W."/>
            <person name="Song Y."/>
            <person name="Salvetti E."/>
            <person name="Wrobel A."/>
            <person name="Rasinkangas P."/>
            <person name="Parkhill J."/>
            <person name="Rea M.C."/>
            <person name="O'Sullivan O."/>
            <person name="Ritari J."/>
            <person name="Douillard F.P."/>
            <person name="Paul Ross R."/>
            <person name="Yang R."/>
            <person name="Briner A.E."/>
            <person name="Felis G.E."/>
            <person name="de Vos W.M."/>
            <person name="Barrangou R."/>
            <person name="Klaenhammer T.R."/>
            <person name="Caufield P.W."/>
            <person name="Cui Y."/>
            <person name="Zhang H."/>
            <person name="O'Toole P.W."/>
        </authorList>
    </citation>
    <scope>NUCLEOTIDE SEQUENCE [LARGE SCALE GENOMIC DNA]</scope>
    <source>
        <strain evidence="1 2">DSM 13345</strain>
    </source>
</reference>
<proteinExistence type="predicted"/>
<organism evidence="1 2">
    <name type="scientific">Limosilactobacillus mucosae DSM 13345</name>
    <dbReference type="NCBI Taxonomy" id="1423771"/>
    <lineage>
        <taxon>Bacteria</taxon>
        <taxon>Bacillati</taxon>
        <taxon>Bacillota</taxon>
        <taxon>Bacilli</taxon>
        <taxon>Lactobacillales</taxon>
        <taxon>Lactobacillaceae</taxon>
        <taxon>Limosilactobacillus</taxon>
    </lineage>
</organism>
<comment type="caution">
    <text evidence="1">The sequence shown here is derived from an EMBL/GenBank/DDBJ whole genome shotgun (WGS) entry which is preliminary data.</text>
</comment>
<accession>A0A0R1P1T3</accession>
<gene>
    <name evidence="1" type="ORF">FC47_GL001667</name>
</gene>
<protein>
    <submittedName>
        <fullName evidence="1">Uncharacterized protein</fullName>
    </submittedName>
</protein>
<dbReference type="EMBL" id="AZEQ01000005">
    <property type="protein sequence ID" value="KRL26401.1"/>
    <property type="molecule type" value="Genomic_DNA"/>
</dbReference>
<dbReference type="Proteomes" id="UP000050901">
    <property type="component" value="Unassembled WGS sequence"/>
</dbReference>
<dbReference type="AlphaFoldDB" id="A0A0R1P1T3"/>
<dbReference type="RefSeq" id="WP_081036723.1">
    <property type="nucleotide sequence ID" value="NZ_AZEQ01000005.1"/>
</dbReference>
<sequence length="130" mass="15097">MILVNCLAYLGFNDVKQAERITLAEYQLRLEAYELRSIRKREDQAYQAWYNYAVQATTGGKNPKWKYASVQKFLKDVGITKSLSAINAQYGRSNGNDKENTTKLFQKRYKEFRELKKRGLIDMQAWKGGG</sequence>
<name>A0A0R1P1T3_LIMMU</name>
<evidence type="ECO:0000313" key="2">
    <source>
        <dbReference type="Proteomes" id="UP000050901"/>
    </source>
</evidence>